<accession>A0ABW8JED9</accession>
<keyword evidence="5" id="KW-1185">Reference proteome</keyword>
<proteinExistence type="inferred from homology"/>
<feature type="region of interest" description="Disordered" evidence="3">
    <location>
        <begin position="1"/>
        <end position="64"/>
    </location>
</feature>
<dbReference type="EMBL" id="JADIKK010000008">
    <property type="protein sequence ID" value="MFK2879466.1"/>
    <property type="molecule type" value="Genomic_DNA"/>
</dbReference>
<comment type="caution">
    <text evidence="4">The sequence shown here is derived from an EMBL/GenBank/DDBJ whole genome shotgun (WGS) entry which is preliminary data.</text>
</comment>
<evidence type="ECO:0000256" key="1">
    <source>
        <dbReference type="ARBA" id="ARBA00008769"/>
    </source>
</evidence>
<evidence type="ECO:0000256" key="2">
    <source>
        <dbReference type="RuleBase" id="RU363072"/>
    </source>
</evidence>
<sequence>MISPRSCFSARRSSKSLTKARCARVEQPKADPGEAGAASHPAPSYSRSQSHRTPAFAGGTKALRGSRKRRTPCILLAGALALAGNACADDAPSSAPLFVPQWLGAQYTFVDQHQGRVHSPYSGPLSLRPQGDTRRSDTFGAYFGVALPWHLAFYFDVEMFRGGGVSGATGLGGLTNGDVIRAGVAGLSNHAYVARRYLQWSLPLGGESEPVERSQDHLPSTQTTQRLVAKLGKMAVNDDFDTNRYANGTRTQFMNWDLFNATPWDFAADTRGYTEGLMLAWVNPAWTLRYGVYRMPYQANGPRLESDLSHARGEQLQLSLHPQPGGWVLRLLAFRNIARMGSYSEAIAQAIATGEVPDVQATDAPGRHKFGFVANGELPLADGGETGLFMRAGWNDGHTESFVFTEVDRTVNGGFQLSGVHWGRGDDHIGIGFALNALSPLHREYLEMGGSGFVLGDGALNYAHEEITELYYSYVPFAHLTLSPDFQWIRNPGYNRDRGPAAFAGVRAHVEF</sequence>
<dbReference type="InterPro" id="IPR038673">
    <property type="entry name" value="OprB_sf"/>
</dbReference>
<dbReference type="Gene3D" id="2.40.160.180">
    <property type="entry name" value="Carbohydrate-selective porin OprB"/>
    <property type="match status" value="1"/>
</dbReference>
<evidence type="ECO:0000313" key="4">
    <source>
        <dbReference type="EMBL" id="MFK2879466.1"/>
    </source>
</evidence>
<dbReference type="Proteomes" id="UP001620339">
    <property type="component" value="Unassembled WGS sequence"/>
</dbReference>
<reference evidence="4 5" key="1">
    <citation type="submission" date="2020-10" db="EMBL/GenBank/DDBJ databases">
        <title>Phylogeny of dyella-like bacteria.</title>
        <authorList>
            <person name="Fu J."/>
        </authorList>
    </citation>
    <scope>NUCLEOTIDE SEQUENCE [LARGE SCALE GENOMIC DNA]</scope>
    <source>
        <strain evidence="4 5">KACC 19113</strain>
    </source>
</reference>
<dbReference type="InterPro" id="IPR007049">
    <property type="entry name" value="Carb-sel_porin_OprB"/>
</dbReference>
<evidence type="ECO:0000313" key="5">
    <source>
        <dbReference type="Proteomes" id="UP001620339"/>
    </source>
</evidence>
<evidence type="ECO:0000256" key="3">
    <source>
        <dbReference type="SAM" id="MobiDB-lite"/>
    </source>
</evidence>
<protein>
    <submittedName>
        <fullName evidence="4">Carbohydrate porin</fullName>
    </submittedName>
</protein>
<gene>
    <name evidence="4" type="ORF">ISP25_20535</name>
</gene>
<name>A0ABW8JED9_9GAMM</name>
<feature type="compositionally biased region" description="Basic and acidic residues" evidence="3">
    <location>
        <begin position="23"/>
        <end position="32"/>
    </location>
</feature>
<organism evidence="4 5">
    <name type="scientific">Rhodanobacter hydrolyticus</name>
    <dbReference type="NCBI Taxonomy" id="2250595"/>
    <lineage>
        <taxon>Bacteria</taxon>
        <taxon>Pseudomonadati</taxon>
        <taxon>Pseudomonadota</taxon>
        <taxon>Gammaproteobacteria</taxon>
        <taxon>Lysobacterales</taxon>
        <taxon>Rhodanobacteraceae</taxon>
        <taxon>Rhodanobacter</taxon>
    </lineage>
</organism>
<comment type="similarity">
    <text evidence="1 2">Belongs to the OprB family.</text>
</comment>
<dbReference type="Pfam" id="PF04966">
    <property type="entry name" value="OprB"/>
    <property type="match status" value="1"/>
</dbReference>